<evidence type="ECO:0000259" key="8">
    <source>
        <dbReference type="Pfam" id="PF00728"/>
    </source>
</evidence>
<evidence type="ECO:0000256" key="7">
    <source>
        <dbReference type="SAM" id="SignalP"/>
    </source>
</evidence>
<dbReference type="SUPFAM" id="SSF51445">
    <property type="entry name" value="(Trans)glycosidases"/>
    <property type="match status" value="1"/>
</dbReference>
<dbReference type="PANTHER" id="PTHR22600:SF57">
    <property type="entry name" value="BETA-N-ACETYLHEXOSAMINIDASE"/>
    <property type="match status" value="1"/>
</dbReference>
<dbReference type="Proteomes" id="UP000184609">
    <property type="component" value="Unassembled WGS sequence"/>
</dbReference>
<evidence type="ECO:0000256" key="2">
    <source>
        <dbReference type="ARBA" id="ARBA00006285"/>
    </source>
</evidence>
<dbReference type="Pfam" id="PF00728">
    <property type="entry name" value="Glyco_hydro_20"/>
    <property type="match status" value="1"/>
</dbReference>
<dbReference type="InterPro" id="IPR015883">
    <property type="entry name" value="Glyco_hydro_20_cat"/>
</dbReference>
<feature type="domain" description="Glycoside hydrolase family 20 catalytic" evidence="8">
    <location>
        <begin position="161"/>
        <end position="501"/>
    </location>
</feature>
<evidence type="ECO:0000256" key="3">
    <source>
        <dbReference type="ARBA" id="ARBA00012663"/>
    </source>
</evidence>
<dbReference type="InterPro" id="IPR015882">
    <property type="entry name" value="HEX_bac_N"/>
</dbReference>
<dbReference type="Gene3D" id="3.30.379.10">
    <property type="entry name" value="Chitobiase/beta-hexosaminidase domain 2-like"/>
    <property type="match status" value="1"/>
</dbReference>
<sequence length="536" mass="58991">MKKSIAIMAVGISLSLFSCQNDSSSLTDAGLIPLPVSVSNSSGHFELTSNSAIQLVGPESDLIFIGEYLAQKLRPSTGFPIQVGTDEADIKLELVGDGSGSEAYELSISESGINISAESEAGLFYGVQTLIQAFPPSILESKSVSQKWIVPAGTITDSPDFAYRGSMLDVARHFFPVEDVKHYIDQMAELKLNYLHLHLTDDQGWRIEIKSWPKLTETGGSTEVGGGEGGFYTQEQYADIVAYAAERYITIVPEVDMPGHTNAILASYGELNPGINLPDGDTETIVKSVEKAEDLLSGSNIDRQAAELYTGIEVGFSTLDSELEATYQLVEDVVRELTALTPGPYFHIGGDESHVTKKDDYIYFVERVQEIVKGYGKTSIGWDEIATTTLLPGNVAQFWDKANNAQMAKDQGNKVLMSPAKRAYMDMQYDSTSRIGLHWAAFIELDDSYNWDPATYTEGISKSDILGVEAPLWTETVTDRADIEYLVFPRLAAIAEVAWTPTNRRSWDSFASRIPVQGKRWEIEGIGFYKSPKVNW</sequence>
<dbReference type="GO" id="GO:0016020">
    <property type="term" value="C:membrane"/>
    <property type="evidence" value="ECO:0007669"/>
    <property type="project" value="TreeGrafter"/>
</dbReference>
<dbReference type="PRINTS" id="PR00738">
    <property type="entry name" value="GLHYDRLASE20"/>
</dbReference>
<evidence type="ECO:0000259" key="9">
    <source>
        <dbReference type="Pfam" id="PF02838"/>
    </source>
</evidence>
<evidence type="ECO:0000256" key="4">
    <source>
        <dbReference type="ARBA" id="ARBA00022801"/>
    </source>
</evidence>
<dbReference type="Pfam" id="PF02838">
    <property type="entry name" value="Glyco_hydro_20b"/>
    <property type="match status" value="1"/>
</dbReference>
<dbReference type="EC" id="3.2.1.52" evidence="3"/>
<name>A0A1M7Z6L2_9BACT</name>
<reference evidence="11" key="1">
    <citation type="submission" date="2016-12" db="EMBL/GenBank/DDBJ databases">
        <authorList>
            <person name="Varghese N."/>
            <person name="Submissions S."/>
        </authorList>
    </citation>
    <scope>NUCLEOTIDE SEQUENCE [LARGE SCALE GENOMIC DNA]</scope>
    <source>
        <strain evidence="11">DSM 25035</strain>
    </source>
</reference>
<feature type="active site" description="Proton donor" evidence="6">
    <location>
        <position position="352"/>
    </location>
</feature>
<dbReference type="InterPro" id="IPR025705">
    <property type="entry name" value="Beta_hexosaminidase_sua/sub"/>
</dbReference>
<keyword evidence="7" id="KW-0732">Signal</keyword>
<evidence type="ECO:0000256" key="5">
    <source>
        <dbReference type="ARBA" id="ARBA00023295"/>
    </source>
</evidence>
<dbReference type="GO" id="GO:0005975">
    <property type="term" value="P:carbohydrate metabolic process"/>
    <property type="evidence" value="ECO:0007669"/>
    <property type="project" value="InterPro"/>
</dbReference>
<evidence type="ECO:0000256" key="6">
    <source>
        <dbReference type="PIRSR" id="PIRSR625705-1"/>
    </source>
</evidence>
<comment type="similarity">
    <text evidence="2">Belongs to the glycosyl hydrolase 20 family.</text>
</comment>
<organism evidence="10 11">
    <name type="scientific">Algoriphagus zhangzhouensis</name>
    <dbReference type="NCBI Taxonomy" id="1073327"/>
    <lineage>
        <taxon>Bacteria</taxon>
        <taxon>Pseudomonadati</taxon>
        <taxon>Bacteroidota</taxon>
        <taxon>Cytophagia</taxon>
        <taxon>Cytophagales</taxon>
        <taxon>Cyclobacteriaceae</taxon>
        <taxon>Algoriphagus</taxon>
    </lineage>
</organism>
<dbReference type="PANTHER" id="PTHR22600">
    <property type="entry name" value="BETA-HEXOSAMINIDASE"/>
    <property type="match status" value="1"/>
</dbReference>
<feature type="chain" id="PRO_5012748841" description="beta-N-acetylhexosaminidase" evidence="7">
    <location>
        <begin position="19"/>
        <end position="536"/>
    </location>
</feature>
<dbReference type="Gene3D" id="3.20.20.80">
    <property type="entry name" value="Glycosidases"/>
    <property type="match status" value="1"/>
</dbReference>
<evidence type="ECO:0000256" key="1">
    <source>
        <dbReference type="ARBA" id="ARBA00001231"/>
    </source>
</evidence>
<dbReference type="STRING" id="1073327.SAMN04488108_0696"/>
<dbReference type="EMBL" id="FRXN01000001">
    <property type="protein sequence ID" value="SHO60286.1"/>
    <property type="molecule type" value="Genomic_DNA"/>
</dbReference>
<feature type="domain" description="Beta-hexosaminidase bacterial type N-terminal" evidence="9">
    <location>
        <begin position="30"/>
        <end position="157"/>
    </location>
</feature>
<evidence type="ECO:0000313" key="10">
    <source>
        <dbReference type="EMBL" id="SHO60286.1"/>
    </source>
</evidence>
<comment type="catalytic activity">
    <reaction evidence="1">
        <text>Hydrolysis of terminal non-reducing N-acetyl-D-hexosamine residues in N-acetyl-beta-D-hexosaminides.</text>
        <dbReference type="EC" id="3.2.1.52"/>
    </reaction>
</comment>
<dbReference type="InterPro" id="IPR017853">
    <property type="entry name" value="GH"/>
</dbReference>
<dbReference type="RefSeq" id="WP_073570339.1">
    <property type="nucleotide sequence ID" value="NZ_FRXN01000001.1"/>
</dbReference>
<keyword evidence="5" id="KW-0326">Glycosidase</keyword>
<protein>
    <recommendedName>
        <fullName evidence="3">beta-N-acetylhexosaminidase</fullName>
        <ecNumber evidence="3">3.2.1.52</ecNumber>
    </recommendedName>
</protein>
<dbReference type="GO" id="GO:0030203">
    <property type="term" value="P:glycosaminoglycan metabolic process"/>
    <property type="evidence" value="ECO:0007669"/>
    <property type="project" value="TreeGrafter"/>
</dbReference>
<proteinExistence type="inferred from homology"/>
<keyword evidence="4" id="KW-0378">Hydrolase</keyword>
<keyword evidence="11" id="KW-1185">Reference proteome</keyword>
<evidence type="ECO:0000313" key="11">
    <source>
        <dbReference type="Proteomes" id="UP000184609"/>
    </source>
</evidence>
<dbReference type="SUPFAM" id="SSF55545">
    <property type="entry name" value="beta-N-acetylhexosaminidase-like domain"/>
    <property type="match status" value="1"/>
</dbReference>
<accession>A0A1M7Z6L2</accession>
<gene>
    <name evidence="10" type="ORF">SAMN04488108_0696</name>
</gene>
<dbReference type="CDD" id="cd06568">
    <property type="entry name" value="GH20_SpHex_like"/>
    <property type="match status" value="1"/>
</dbReference>
<dbReference type="AlphaFoldDB" id="A0A1M7Z6L2"/>
<dbReference type="InterPro" id="IPR029018">
    <property type="entry name" value="Hex-like_dom2"/>
</dbReference>
<dbReference type="OrthoDB" id="9763537at2"/>
<dbReference type="GO" id="GO:0004563">
    <property type="term" value="F:beta-N-acetylhexosaminidase activity"/>
    <property type="evidence" value="ECO:0007669"/>
    <property type="project" value="UniProtKB-EC"/>
</dbReference>
<feature type="signal peptide" evidence="7">
    <location>
        <begin position="1"/>
        <end position="18"/>
    </location>
</feature>
<dbReference type="PROSITE" id="PS51257">
    <property type="entry name" value="PROKAR_LIPOPROTEIN"/>
    <property type="match status" value="1"/>
</dbReference>